<dbReference type="InterPro" id="IPR033424">
    <property type="entry name" value="MASE4"/>
</dbReference>
<dbReference type="Gene3D" id="3.30.565.10">
    <property type="entry name" value="Histidine kinase-like ATPase, C-terminal domain"/>
    <property type="match status" value="1"/>
</dbReference>
<dbReference type="Proteomes" id="UP000321523">
    <property type="component" value="Unassembled WGS sequence"/>
</dbReference>
<dbReference type="Pfam" id="PF17158">
    <property type="entry name" value="MASE4"/>
    <property type="match status" value="1"/>
</dbReference>
<comment type="caution">
    <text evidence="11">The sequence shown here is derived from an EMBL/GenBank/DDBJ whole genome shotgun (WGS) entry which is preliminary data.</text>
</comment>
<dbReference type="AlphaFoldDB" id="A0A512DWF5"/>
<sequence>MLRLENELPDDRKFLVSTVPPSRGQVRLAVWVLLALVLALIVTVPFARVPLNDTQILLPAYATAVLMAELITSALLFVLVAIQRSRAMLVLAAGYLSTALLIIPWVLTFPGVFGPSGLLDAGLQGTALIAAVRRIGLPLFVLVYVLLKDSSPTEGDLSGPVNRIVPGSIAAVVAAICGLTWISVSDDALLPRLMTDTSRVSAIWSYVPATASVLCLAALALLWSRRRSVLDLWLMVVLCVWLIETFLLGYISAGRFSVGWWAGRLYGLMSASLVLLVLLSETTTLYARLARSVSAERRTREARLTTMEVLSASIAHEVNQPLTSMVTHADAGLRWLQREQPDLDETKAALKSIVNDGHRAAKIIESVRTVFRKGAQDRFPLNVNGLIQDVLGQTQSDVRLSRVAVQTELDGDLPAVTGNPVQLQQVLTNLVTNAIDAMSTVTDRARVLRIRSGIHEPHCIVVSVEDAGTGLDAKHEDRIFEPFFTTKSYGLGMGLMICQSIVESHGGRLWMTNNLRHGATFHFTLPVDETAA</sequence>
<keyword evidence="4" id="KW-0808">Transferase</keyword>
<dbReference type="SMART" id="SM00387">
    <property type="entry name" value="HATPase_c"/>
    <property type="match status" value="1"/>
</dbReference>
<keyword evidence="8" id="KW-0902">Two-component regulatory system</keyword>
<keyword evidence="5" id="KW-0547">Nucleotide-binding</keyword>
<dbReference type="RefSeq" id="WP_052831061.1">
    <property type="nucleotide sequence ID" value="NZ_BJYZ01000023.1"/>
</dbReference>
<dbReference type="InterPro" id="IPR036890">
    <property type="entry name" value="HATPase_C_sf"/>
</dbReference>
<feature type="domain" description="Histidine kinase" evidence="10">
    <location>
        <begin position="313"/>
        <end position="529"/>
    </location>
</feature>
<evidence type="ECO:0000256" key="6">
    <source>
        <dbReference type="ARBA" id="ARBA00022777"/>
    </source>
</evidence>
<dbReference type="PANTHER" id="PTHR43065">
    <property type="entry name" value="SENSOR HISTIDINE KINASE"/>
    <property type="match status" value="1"/>
</dbReference>
<dbReference type="EC" id="2.7.13.3" evidence="2"/>
<feature type="transmembrane region" description="Helical" evidence="9">
    <location>
        <begin position="28"/>
        <end position="48"/>
    </location>
</feature>
<keyword evidence="9" id="KW-0812">Transmembrane</keyword>
<reference evidence="11 12" key="1">
    <citation type="submission" date="2019-07" db="EMBL/GenBank/DDBJ databases">
        <title>Whole genome shotgun sequence of Skermanella aerolata NBRC 106429.</title>
        <authorList>
            <person name="Hosoyama A."/>
            <person name="Uohara A."/>
            <person name="Ohji S."/>
            <person name="Ichikawa N."/>
        </authorList>
    </citation>
    <scope>NUCLEOTIDE SEQUENCE [LARGE SCALE GENOMIC DNA]</scope>
    <source>
        <strain evidence="11 12">NBRC 106429</strain>
    </source>
</reference>
<evidence type="ECO:0000256" key="9">
    <source>
        <dbReference type="SAM" id="Phobius"/>
    </source>
</evidence>
<evidence type="ECO:0000313" key="11">
    <source>
        <dbReference type="EMBL" id="GEO40799.1"/>
    </source>
</evidence>
<feature type="transmembrane region" description="Helical" evidence="9">
    <location>
        <begin position="265"/>
        <end position="287"/>
    </location>
</feature>
<feature type="transmembrane region" description="Helical" evidence="9">
    <location>
        <begin position="167"/>
        <end position="184"/>
    </location>
</feature>
<dbReference type="GO" id="GO:0000155">
    <property type="term" value="F:phosphorelay sensor kinase activity"/>
    <property type="evidence" value="ECO:0007669"/>
    <property type="project" value="InterPro"/>
</dbReference>
<feature type="transmembrane region" description="Helical" evidence="9">
    <location>
        <begin position="89"/>
        <end position="107"/>
    </location>
</feature>
<dbReference type="Pfam" id="PF00512">
    <property type="entry name" value="HisKA"/>
    <property type="match status" value="1"/>
</dbReference>
<evidence type="ECO:0000256" key="4">
    <source>
        <dbReference type="ARBA" id="ARBA00022679"/>
    </source>
</evidence>
<gene>
    <name evidence="11" type="ORF">SAE02_49470</name>
</gene>
<keyword evidence="6" id="KW-0418">Kinase</keyword>
<evidence type="ECO:0000256" key="7">
    <source>
        <dbReference type="ARBA" id="ARBA00022840"/>
    </source>
</evidence>
<evidence type="ECO:0000256" key="5">
    <source>
        <dbReference type="ARBA" id="ARBA00022741"/>
    </source>
</evidence>
<evidence type="ECO:0000256" key="2">
    <source>
        <dbReference type="ARBA" id="ARBA00012438"/>
    </source>
</evidence>
<keyword evidence="7" id="KW-0067">ATP-binding</keyword>
<dbReference type="PANTHER" id="PTHR43065:SF10">
    <property type="entry name" value="PEROXIDE STRESS-ACTIVATED HISTIDINE KINASE MAK3"/>
    <property type="match status" value="1"/>
</dbReference>
<feature type="transmembrane region" description="Helical" evidence="9">
    <location>
        <begin position="127"/>
        <end position="147"/>
    </location>
</feature>
<feature type="transmembrane region" description="Helical" evidence="9">
    <location>
        <begin position="60"/>
        <end position="82"/>
    </location>
</feature>
<feature type="transmembrane region" description="Helical" evidence="9">
    <location>
        <begin position="230"/>
        <end position="253"/>
    </location>
</feature>
<name>A0A512DWF5_9PROT</name>
<comment type="catalytic activity">
    <reaction evidence="1">
        <text>ATP + protein L-histidine = ADP + protein N-phospho-L-histidine.</text>
        <dbReference type="EC" id="2.7.13.3"/>
    </reaction>
</comment>
<dbReference type="PROSITE" id="PS50109">
    <property type="entry name" value="HIS_KIN"/>
    <property type="match status" value="1"/>
</dbReference>
<evidence type="ECO:0000256" key="8">
    <source>
        <dbReference type="ARBA" id="ARBA00023012"/>
    </source>
</evidence>
<evidence type="ECO:0000256" key="3">
    <source>
        <dbReference type="ARBA" id="ARBA00022553"/>
    </source>
</evidence>
<evidence type="ECO:0000256" key="1">
    <source>
        <dbReference type="ARBA" id="ARBA00000085"/>
    </source>
</evidence>
<dbReference type="CDD" id="cd00082">
    <property type="entry name" value="HisKA"/>
    <property type="match status" value="1"/>
</dbReference>
<dbReference type="EMBL" id="BJYZ01000023">
    <property type="protein sequence ID" value="GEO40799.1"/>
    <property type="molecule type" value="Genomic_DNA"/>
</dbReference>
<evidence type="ECO:0000313" key="12">
    <source>
        <dbReference type="Proteomes" id="UP000321523"/>
    </source>
</evidence>
<dbReference type="Pfam" id="PF02518">
    <property type="entry name" value="HATPase_c"/>
    <property type="match status" value="1"/>
</dbReference>
<dbReference type="InterPro" id="IPR036097">
    <property type="entry name" value="HisK_dim/P_sf"/>
</dbReference>
<keyword evidence="9" id="KW-1133">Transmembrane helix</keyword>
<accession>A0A512DWF5</accession>
<keyword evidence="9" id="KW-0472">Membrane</keyword>
<dbReference type="SUPFAM" id="SSF55874">
    <property type="entry name" value="ATPase domain of HSP90 chaperone/DNA topoisomerase II/histidine kinase"/>
    <property type="match status" value="1"/>
</dbReference>
<evidence type="ECO:0000259" key="10">
    <source>
        <dbReference type="PROSITE" id="PS50109"/>
    </source>
</evidence>
<keyword evidence="3" id="KW-0597">Phosphoprotein</keyword>
<dbReference type="Gene3D" id="1.10.287.130">
    <property type="match status" value="1"/>
</dbReference>
<proteinExistence type="predicted"/>
<keyword evidence="12" id="KW-1185">Reference proteome</keyword>
<dbReference type="InterPro" id="IPR004358">
    <property type="entry name" value="Sig_transdc_His_kin-like_C"/>
</dbReference>
<dbReference type="OrthoDB" id="9795133at2"/>
<feature type="transmembrane region" description="Helical" evidence="9">
    <location>
        <begin position="204"/>
        <end position="223"/>
    </location>
</feature>
<dbReference type="PRINTS" id="PR00344">
    <property type="entry name" value="BCTRLSENSOR"/>
</dbReference>
<dbReference type="GO" id="GO:0005524">
    <property type="term" value="F:ATP binding"/>
    <property type="evidence" value="ECO:0007669"/>
    <property type="project" value="UniProtKB-KW"/>
</dbReference>
<dbReference type="SUPFAM" id="SSF47384">
    <property type="entry name" value="Homodimeric domain of signal transducing histidine kinase"/>
    <property type="match status" value="1"/>
</dbReference>
<dbReference type="SMART" id="SM00388">
    <property type="entry name" value="HisKA"/>
    <property type="match status" value="1"/>
</dbReference>
<organism evidence="11 12">
    <name type="scientific">Skermanella aerolata</name>
    <dbReference type="NCBI Taxonomy" id="393310"/>
    <lineage>
        <taxon>Bacteria</taxon>
        <taxon>Pseudomonadati</taxon>
        <taxon>Pseudomonadota</taxon>
        <taxon>Alphaproteobacteria</taxon>
        <taxon>Rhodospirillales</taxon>
        <taxon>Azospirillaceae</taxon>
        <taxon>Skermanella</taxon>
    </lineage>
</organism>
<dbReference type="InterPro" id="IPR003661">
    <property type="entry name" value="HisK_dim/P_dom"/>
</dbReference>
<protein>
    <recommendedName>
        <fullName evidence="2">histidine kinase</fullName>
        <ecNumber evidence="2">2.7.13.3</ecNumber>
    </recommendedName>
</protein>
<dbReference type="InterPro" id="IPR005467">
    <property type="entry name" value="His_kinase_dom"/>
</dbReference>
<dbReference type="InterPro" id="IPR003594">
    <property type="entry name" value="HATPase_dom"/>
</dbReference>